<keyword evidence="3" id="KW-1185">Reference proteome</keyword>
<dbReference type="SUPFAM" id="SSF109854">
    <property type="entry name" value="DinB/YfiT-like putative metalloenzymes"/>
    <property type="match status" value="1"/>
</dbReference>
<protein>
    <submittedName>
        <fullName evidence="2">DinB family protein</fullName>
    </submittedName>
</protein>
<sequence>METSFKINHSSRKMLLGFLENYTIDQLNTFPEGFSNNLIWNIGHCIVVQQMLVYKLSDLPMMVSDAMVEQYRKGTKPEQPAMQKEVDALKTLLFTTLEKTEADVAQDVFQKYNEFTTGVGFRITNAAEAIAFNNYHEELHLGIMMQIRKFV</sequence>
<name>A0A328YDJ0_9FLAO</name>
<evidence type="ECO:0000313" key="3">
    <source>
        <dbReference type="Proteomes" id="UP000248840"/>
    </source>
</evidence>
<gene>
    <name evidence="2" type="ORF">CLV55_10831</name>
</gene>
<evidence type="ECO:0000313" key="2">
    <source>
        <dbReference type="EMBL" id="RAR71294.1"/>
    </source>
</evidence>
<dbReference type="Gene3D" id="1.20.120.450">
    <property type="entry name" value="dinb family like domain"/>
    <property type="match status" value="1"/>
</dbReference>
<evidence type="ECO:0000259" key="1">
    <source>
        <dbReference type="Pfam" id="PF12867"/>
    </source>
</evidence>
<dbReference type="RefSeq" id="WP_112113503.1">
    <property type="nucleotide sequence ID" value="NZ_QLSZ01000008.1"/>
</dbReference>
<proteinExistence type="predicted"/>
<feature type="domain" description="DinB-like" evidence="1">
    <location>
        <begin position="11"/>
        <end position="144"/>
    </location>
</feature>
<dbReference type="OrthoDB" id="4295522at2"/>
<dbReference type="Proteomes" id="UP000248840">
    <property type="component" value="Unassembled WGS sequence"/>
</dbReference>
<dbReference type="InterPro" id="IPR034660">
    <property type="entry name" value="DinB/YfiT-like"/>
</dbReference>
<dbReference type="Pfam" id="PF12867">
    <property type="entry name" value="DinB_2"/>
    <property type="match status" value="1"/>
</dbReference>
<accession>A0A328YDJ0</accession>
<dbReference type="EMBL" id="QLSZ01000008">
    <property type="protein sequence ID" value="RAR71294.1"/>
    <property type="molecule type" value="Genomic_DNA"/>
</dbReference>
<reference evidence="2 3" key="1">
    <citation type="submission" date="2018-06" db="EMBL/GenBank/DDBJ databases">
        <title>Genomic Encyclopedia of Archaeal and Bacterial Type Strains, Phase II (KMG-II): from individual species to whole genera.</title>
        <authorList>
            <person name="Goeker M."/>
        </authorList>
    </citation>
    <scope>NUCLEOTIDE SEQUENCE [LARGE SCALE GENOMIC DNA]</scope>
    <source>
        <strain evidence="2 3">DSM 25663</strain>
    </source>
</reference>
<organism evidence="2 3">
    <name type="scientific">Flavobacterium aciduliphilum</name>
    <dbReference type="NCBI Taxonomy" id="1101402"/>
    <lineage>
        <taxon>Bacteria</taxon>
        <taxon>Pseudomonadati</taxon>
        <taxon>Bacteroidota</taxon>
        <taxon>Flavobacteriia</taxon>
        <taxon>Flavobacteriales</taxon>
        <taxon>Flavobacteriaceae</taxon>
        <taxon>Flavobacterium</taxon>
    </lineage>
</organism>
<dbReference type="InterPro" id="IPR024775">
    <property type="entry name" value="DinB-like"/>
</dbReference>
<dbReference type="AlphaFoldDB" id="A0A328YDJ0"/>
<comment type="caution">
    <text evidence="2">The sequence shown here is derived from an EMBL/GenBank/DDBJ whole genome shotgun (WGS) entry which is preliminary data.</text>
</comment>